<dbReference type="GO" id="GO:0009190">
    <property type="term" value="P:cyclic nucleotide biosynthetic process"/>
    <property type="evidence" value="ECO:0007669"/>
    <property type="project" value="InterPro"/>
</dbReference>
<dbReference type="CDD" id="cd07302">
    <property type="entry name" value="CHD"/>
    <property type="match status" value="1"/>
</dbReference>
<dbReference type="SUPFAM" id="SSF48452">
    <property type="entry name" value="TPR-like"/>
    <property type="match status" value="1"/>
</dbReference>
<dbReference type="InterPro" id="IPR041664">
    <property type="entry name" value="AAA_16"/>
</dbReference>
<organism evidence="4 5">
    <name type="scientific">Candidatus Viridilinea mediisalina</name>
    <dbReference type="NCBI Taxonomy" id="2024553"/>
    <lineage>
        <taxon>Bacteria</taxon>
        <taxon>Bacillati</taxon>
        <taxon>Chloroflexota</taxon>
        <taxon>Chloroflexia</taxon>
        <taxon>Chloroflexales</taxon>
        <taxon>Chloroflexineae</taxon>
        <taxon>Oscillochloridaceae</taxon>
        <taxon>Candidatus Viridilinea</taxon>
    </lineage>
</organism>
<dbReference type="InterPro" id="IPR011990">
    <property type="entry name" value="TPR-like_helical_dom_sf"/>
</dbReference>
<evidence type="ECO:0000259" key="3">
    <source>
        <dbReference type="PROSITE" id="PS50125"/>
    </source>
</evidence>
<dbReference type="InterPro" id="IPR029787">
    <property type="entry name" value="Nucleotide_cyclase"/>
</dbReference>
<dbReference type="GO" id="GO:0005737">
    <property type="term" value="C:cytoplasm"/>
    <property type="evidence" value="ECO:0007669"/>
    <property type="project" value="TreeGrafter"/>
</dbReference>
<reference evidence="5" key="1">
    <citation type="submission" date="2017-08" db="EMBL/GenBank/DDBJ databases">
        <authorList>
            <person name="Grouzdev D.S."/>
            <person name="Gaisin V.A."/>
            <person name="Rysina M.S."/>
            <person name="Gorlenko V.M."/>
        </authorList>
    </citation>
    <scope>NUCLEOTIDE SEQUENCE [LARGE SCALE GENOMIC DNA]</scope>
    <source>
        <strain evidence="5">Kir15-3F</strain>
    </source>
</reference>
<keyword evidence="2" id="KW-0067">ATP-binding</keyword>
<dbReference type="OrthoDB" id="134626at2"/>
<comment type="caution">
    <text evidence="4">The sequence shown here is derived from an EMBL/GenBank/DDBJ whole genome shotgun (WGS) entry which is preliminary data.</text>
</comment>
<dbReference type="Pfam" id="PF00211">
    <property type="entry name" value="Guanylate_cyc"/>
    <property type="match status" value="2"/>
</dbReference>
<dbReference type="SUPFAM" id="SSF55073">
    <property type="entry name" value="Nucleotide cyclase"/>
    <property type="match status" value="2"/>
</dbReference>
<dbReference type="Gene3D" id="1.25.40.10">
    <property type="entry name" value="Tetratricopeptide repeat domain"/>
    <property type="match status" value="1"/>
</dbReference>
<dbReference type="Proteomes" id="UP000220527">
    <property type="component" value="Unassembled WGS sequence"/>
</dbReference>
<dbReference type="GO" id="GO:0004016">
    <property type="term" value="F:adenylate cyclase activity"/>
    <property type="evidence" value="ECO:0007669"/>
    <property type="project" value="UniProtKB-ARBA"/>
</dbReference>
<dbReference type="AlphaFoldDB" id="A0A2A6RHN4"/>
<dbReference type="GO" id="GO:0035556">
    <property type="term" value="P:intracellular signal transduction"/>
    <property type="evidence" value="ECO:0007669"/>
    <property type="project" value="InterPro"/>
</dbReference>
<sequence>MPHDQERESPLERHVRQSAIYNRKWYNTTRHRAMQQDQARQLLAPYLPIWLRERIGTPELQPGLVCSCSATILHADLSGFSQLTAAFALMPDGAERLHELLNRCYSALVETIRAYDGDVASIAGDALTAWWPQQVDLECAQRCAAAMLAAMAALPVAQTPTGDVQLRLRIGVSTGLVDAILAGLPHHGLYFVLTGPAVLAATNAQQLREQDAVRVAPASNEAHPVQHCYPLPGQPLQWEHFLSPSFVERLRLGALIAEYRWTTPVFARFALPSNPEAFHNLVAQVQVVVLRWGGWLNEIEIGDKGSIFVLLFGAPIARGDEPSRAVGCCLELLDLGLILKAGITLGWLFVGAVGCEQRRVYTAQGDDMNLAAHLMSLAPVGEIMVSGRIRSLVQDRFAFSEPTHIAVKGHSEGVPVARVLMPAMRFGGMQDDLRWGNRNIALASTKHVVGREALRAGMAAAAASAAAGRRSLILLEGESGIGKSSLLSELLVHWMQSGRRGFSAECNSGSVSSPLAVWRSILLALCGIEERMAPHLQHHRFNAILEQLPKELQNGAALLKSLMGFDEQRHPLEAPQQWRTKDRLALIRLTAQLINQCVGKEPLLIVIDDVHWAHELSLELANELMRSGPSYLCLALSHRPLDSRLPQVLANLRAQRGCMWVTLGRLSSDESQALMCEQLGARLINAELARQVERHTEGQPLFIKEYLHELCRRKLITIEDGEARLRGPVAGIQVSSMAQGVIQARVDRLDAATRLTLKVAAVLGKSFQLRLLKAVHPARPTMNTLLQQLQQLAELQIIELELDGPEQVYRFKHGITHEVAYASLLFGQRRMLHAAVVQHYETFHATEIATGAAPLAVYDVLIAHLGPAEDWSAQAHYCHIAARLAARQFATALALHYIDQALAIIPAPTTRVKLLLLRIAVNERAGSYANLAEDLNQLNALSAVDDHQLYTSYRAYFRLRLLLASGHELRVAHIAPALRQQLQRRMRHCTTAEQAQLALLRLACNATYAAALVVIGVHKRAQRLLMHTLEQCHMAHGEALLLTPIAIAAYCYDQLGSIELAANCPDQALNYHSESLALGRQSDDWSAEARARVGRGWAFLAHNNLADAELEARASLATSSAIHDRSGQAAALRLLAAMSAAAGDLLTAERDAHYAVTISARAGARLLEAQIWADIADYFAAQGQNEAAVGAREEAARVRRG</sequence>
<evidence type="ECO:0000313" key="4">
    <source>
        <dbReference type="EMBL" id="PDW02395.1"/>
    </source>
</evidence>
<dbReference type="Gene3D" id="3.30.70.1230">
    <property type="entry name" value="Nucleotide cyclase"/>
    <property type="match status" value="2"/>
</dbReference>
<keyword evidence="5" id="KW-1185">Reference proteome</keyword>
<dbReference type="PANTHER" id="PTHR16305">
    <property type="entry name" value="TESTICULAR SOLUBLE ADENYLYL CYCLASE"/>
    <property type="match status" value="1"/>
</dbReference>
<dbReference type="Pfam" id="PF13191">
    <property type="entry name" value="AAA_16"/>
    <property type="match status" value="1"/>
</dbReference>
<dbReference type="EMBL" id="NQWI01000070">
    <property type="protein sequence ID" value="PDW02395.1"/>
    <property type="molecule type" value="Genomic_DNA"/>
</dbReference>
<protein>
    <recommendedName>
        <fullName evidence="3">Guanylate cyclase domain-containing protein</fullName>
    </recommendedName>
</protein>
<evidence type="ECO:0000256" key="1">
    <source>
        <dbReference type="ARBA" id="ARBA00022741"/>
    </source>
</evidence>
<feature type="domain" description="Guanylate cyclase" evidence="3">
    <location>
        <begin position="71"/>
        <end position="205"/>
    </location>
</feature>
<accession>A0A2A6RHN4</accession>
<dbReference type="GO" id="GO:0005524">
    <property type="term" value="F:ATP binding"/>
    <property type="evidence" value="ECO:0007669"/>
    <property type="project" value="UniProtKB-KW"/>
</dbReference>
<dbReference type="PROSITE" id="PS50125">
    <property type="entry name" value="GUANYLATE_CYCLASE_2"/>
    <property type="match status" value="1"/>
</dbReference>
<evidence type="ECO:0000256" key="2">
    <source>
        <dbReference type="ARBA" id="ARBA00022840"/>
    </source>
</evidence>
<evidence type="ECO:0000313" key="5">
    <source>
        <dbReference type="Proteomes" id="UP000220527"/>
    </source>
</evidence>
<dbReference type="SUPFAM" id="SSF52540">
    <property type="entry name" value="P-loop containing nucleoside triphosphate hydrolases"/>
    <property type="match status" value="1"/>
</dbReference>
<dbReference type="InterPro" id="IPR001054">
    <property type="entry name" value="A/G_cyclase"/>
</dbReference>
<dbReference type="InterPro" id="IPR027417">
    <property type="entry name" value="P-loop_NTPase"/>
</dbReference>
<proteinExistence type="predicted"/>
<name>A0A2A6RHN4_9CHLR</name>
<gene>
    <name evidence="4" type="ORF">CJ255_14285</name>
</gene>
<dbReference type="PANTHER" id="PTHR16305:SF28">
    <property type="entry name" value="GUANYLATE CYCLASE DOMAIN-CONTAINING PROTEIN"/>
    <property type="match status" value="1"/>
</dbReference>
<keyword evidence="1" id="KW-0547">Nucleotide-binding</keyword>